<protein>
    <submittedName>
        <fullName evidence="2">N-acetyltransferase</fullName>
    </submittedName>
</protein>
<evidence type="ECO:0000313" key="2">
    <source>
        <dbReference type="EMBL" id="MBO3663022.1"/>
    </source>
</evidence>
<dbReference type="InterPro" id="IPR016181">
    <property type="entry name" value="Acyl_CoA_acyltransferase"/>
</dbReference>
<comment type="caution">
    <text evidence="2">The sequence shown here is derived from an EMBL/GenBank/DDBJ whole genome shotgun (WGS) entry which is preliminary data.</text>
</comment>
<dbReference type="EMBL" id="JAGFOA010000002">
    <property type="protein sequence ID" value="MBO3663022.1"/>
    <property type="molecule type" value="Genomic_DNA"/>
</dbReference>
<dbReference type="PROSITE" id="PS51729">
    <property type="entry name" value="GNAT_YJDJ"/>
    <property type="match status" value="1"/>
</dbReference>
<dbReference type="Pfam" id="PF14542">
    <property type="entry name" value="Acetyltransf_CG"/>
    <property type="match status" value="1"/>
</dbReference>
<evidence type="ECO:0000259" key="1">
    <source>
        <dbReference type="PROSITE" id="PS51729"/>
    </source>
</evidence>
<evidence type="ECO:0000313" key="3">
    <source>
        <dbReference type="Proteomes" id="UP000680132"/>
    </source>
</evidence>
<dbReference type="RefSeq" id="WP_208501642.1">
    <property type="nucleotide sequence ID" value="NZ_JAGFOA010000002.1"/>
</dbReference>
<name>A0A939QHH5_9MICO</name>
<feature type="domain" description="N-acetyltransferase" evidence="1">
    <location>
        <begin position="7"/>
        <end position="94"/>
    </location>
</feature>
<dbReference type="Gene3D" id="3.40.630.30">
    <property type="match status" value="1"/>
</dbReference>
<keyword evidence="3" id="KW-1185">Reference proteome</keyword>
<dbReference type="Proteomes" id="UP000680132">
    <property type="component" value="Unassembled WGS sequence"/>
</dbReference>
<gene>
    <name evidence="2" type="ORF">J5V96_05795</name>
</gene>
<organism evidence="2 3">
    <name type="scientific">Microbacterium stercoris</name>
    <dbReference type="NCBI Taxonomy" id="2820289"/>
    <lineage>
        <taxon>Bacteria</taxon>
        <taxon>Bacillati</taxon>
        <taxon>Actinomycetota</taxon>
        <taxon>Actinomycetes</taxon>
        <taxon>Micrococcales</taxon>
        <taxon>Microbacteriaceae</taxon>
        <taxon>Microbacterium</taxon>
    </lineage>
</organism>
<dbReference type="AlphaFoldDB" id="A0A939QHH5"/>
<dbReference type="InterPro" id="IPR031165">
    <property type="entry name" value="GNAT_YJDJ"/>
</dbReference>
<sequence>MPELTFTNDRLSKRYELRRGDDLLSVLDYRDNGHTIALTRAFTSPQHRGHGWAAVVTERAVEEIEAAGDRTVLPVCWYVADWFAAHPERAGVLDGAAAR</sequence>
<dbReference type="SUPFAM" id="SSF55729">
    <property type="entry name" value="Acyl-CoA N-acyltransferases (Nat)"/>
    <property type="match status" value="1"/>
</dbReference>
<reference evidence="2" key="1">
    <citation type="submission" date="2021-03" db="EMBL/GenBank/DDBJ databases">
        <title>Microbacterium sp. nov., a novel actinobacterium isolated from cow dung.</title>
        <authorList>
            <person name="Zhang L."/>
        </authorList>
    </citation>
    <scope>NUCLEOTIDE SEQUENCE</scope>
    <source>
        <strain evidence="2">NEAU-LLB</strain>
    </source>
</reference>
<proteinExistence type="predicted"/>
<accession>A0A939QHH5</accession>